<dbReference type="Pfam" id="PF13671">
    <property type="entry name" value="AAA_33"/>
    <property type="match status" value="1"/>
</dbReference>
<dbReference type="Proteomes" id="UP000596739">
    <property type="component" value="Unassembled WGS sequence"/>
</dbReference>
<name>A0ABS1EQL7_9CLOT</name>
<dbReference type="SUPFAM" id="SSF52540">
    <property type="entry name" value="P-loop containing nucleoside triphosphate hydrolases"/>
    <property type="match status" value="1"/>
</dbReference>
<proteinExistence type="predicted"/>
<dbReference type="InterPro" id="IPR027417">
    <property type="entry name" value="P-loop_NTPase"/>
</dbReference>
<keyword evidence="1" id="KW-0067">ATP-binding</keyword>
<dbReference type="PIRSF" id="PIRSF037081">
    <property type="entry name" value="P-loop_All4644_prd"/>
    <property type="match status" value="1"/>
</dbReference>
<keyword evidence="1" id="KW-0547">Nucleotide-binding</keyword>
<organism evidence="1 2">
    <name type="scientific">Clostridium yunnanense</name>
    <dbReference type="NCBI Taxonomy" id="2800325"/>
    <lineage>
        <taxon>Bacteria</taxon>
        <taxon>Bacillati</taxon>
        <taxon>Bacillota</taxon>
        <taxon>Clostridia</taxon>
        <taxon>Eubacteriales</taxon>
        <taxon>Clostridiaceae</taxon>
        <taxon>Clostridium</taxon>
    </lineage>
</organism>
<evidence type="ECO:0000313" key="2">
    <source>
        <dbReference type="Proteomes" id="UP000596739"/>
    </source>
</evidence>
<reference evidence="2" key="1">
    <citation type="submission" date="2021-01" db="EMBL/GenBank/DDBJ databases">
        <title>Genome public.</title>
        <authorList>
            <person name="Liu C."/>
            <person name="Sun Q."/>
        </authorList>
    </citation>
    <scope>NUCLEOTIDE SEQUENCE [LARGE SCALE GENOMIC DNA]</scope>
    <source>
        <strain evidence="2">YIM B02505</strain>
    </source>
</reference>
<dbReference type="GO" id="GO:0005524">
    <property type="term" value="F:ATP binding"/>
    <property type="evidence" value="ECO:0007669"/>
    <property type="project" value="UniProtKB-KW"/>
</dbReference>
<comment type="caution">
    <text evidence="1">The sequence shown here is derived from an EMBL/GenBank/DDBJ whole genome shotgun (WGS) entry which is preliminary data.</text>
</comment>
<dbReference type="Gene3D" id="3.40.50.300">
    <property type="entry name" value="P-loop containing nucleotide triphosphate hydrolases"/>
    <property type="match status" value="1"/>
</dbReference>
<dbReference type="EMBL" id="JAENHN010000039">
    <property type="protein sequence ID" value="MBK1811647.1"/>
    <property type="molecule type" value="Genomic_DNA"/>
</dbReference>
<sequence length="178" mass="20393">MIDSNIICLDNYRNNKTPKLLSQNESLLKKRLYILIGIPGCGKSYYADHNLKDNSTVIISTDEIRKSLFGSYSFCLNTNNLVIKTAKENIKTELLNNNVIFDATNTNKKYRKSIINIGLKCNAIIIGIVFNTPLHICLERNERRCSERKVPKNIIMKMSSFDSNIDKFEEGFDSILYV</sequence>
<evidence type="ECO:0000313" key="1">
    <source>
        <dbReference type="EMBL" id="MBK1811647.1"/>
    </source>
</evidence>
<gene>
    <name evidence="1" type="ORF">JHL18_13570</name>
</gene>
<dbReference type="InterPro" id="IPR017101">
    <property type="entry name" value="P-loop_ATP/GTP-bd_All4644_prd"/>
</dbReference>
<dbReference type="RefSeq" id="WP_200270068.1">
    <property type="nucleotide sequence ID" value="NZ_JAENHN010000039.1"/>
</dbReference>
<accession>A0ABS1EQL7</accession>
<keyword evidence="2" id="KW-1185">Reference proteome</keyword>
<protein>
    <submittedName>
        <fullName evidence="1">ATP-binding protein</fullName>
    </submittedName>
</protein>